<feature type="transmembrane region" description="Helical" evidence="1">
    <location>
        <begin position="20"/>
        <end position="42"/>
    </location>
</feature>
<proteinExistence type="predicted"/>
<reference evidence="2" key="1">
    <citation type="submission" date="2020-05" db="EMBL/GenBank/DDBJ databases">
        <title>Phylogenomic resolution of chytrid fungi.</title>
        <authorList>
            <person name="Stajich J.E."/>
            <person name="Amses K."/>
            <person name="Simmons R."/>
            <person name="Seto K."/>
            <person name="Myers J."/>
            <person name="Bonds A."/>
            <person name="Quandt C.A."/>
            <person name="Barry K."/>
            <person name="Liu P."/>
            <person name="Grigoriev I."/>
            <person name="Longcore J.E."/>
            <person name="James T.Y."/>
        </authorList>
    </citation>
    <scope>NUCLEOTIDE SEQUENCE</scope>
    <source>
        <strain evidence="2">JEL0318</strain>
    </source>
</reference>
<evidence type="ECO:0000256" key="1">
    <source>
        <dbReference type="SAM" id="Phobius"/>
    </source>
</evidence>
<feature type="transmembrane region" description="Helical" evidence="1">
    <location>
        <begin position="54"/>
        <end position="77"/>
    </location>
</feature>
<feature type="non-terminal residue" evidence="2">
    <location>
        <position position="504"/>
    </location>
</feature>
<evidence type="ECO:0000313" key="2">
    <source>
        <dbReference type="EMBL" id="KAJ3033549.1"/>
    </source>
</evidence>
<comment type="caution">
    <text evidence="2">The sequence shown here is derived from an EMBL/GenBank/DDBJ whole genome shotgun (WGS) entry which is preliminary data.</text>
</comment>
<keyword evidence="1" id="KW-1133">Transmembrane helix</keyword>
<keyword evidence="1" id="KW-0812">Transmembrane</keyword>
<keyword evidence="1" id="KW-0472">Membrane</keyword>
<dbReference type="Proteomes" id="UP001212841">
    <property type="component" value="Unassembled WGS sequence"/>
</dbReference>
<keyword evidence="3" id="KW-1185">Reference proteome</keyword>
<gene>
    <name evidence="2" type="ORF">HK097_004808</name>
</gene>
<evidence type="ECO:0000313" key="3">
    <source>
        <dbReference type="Proteomes" id="UP001212841"/>
    </source>
</evidence>
<protein>
    <submittedName>
        <fullName evidence="2">Uncharacterized protein</fullName>
    </submittedName>
</protein>
<organism evidence="2 3">
    <name type="scientific">Rhizophlyctis rosea</name>
    <dbReference type="NCBI Taxonomy" id="64517"/>
    <lineage>
        <taxon>Eukaryota</taxon>
        <taxon>Fungi</taxon>
        <taxon>Fungi incertae sedis</taxon>
        <taxon>Chytridiomycota</taxon>
        <taxon>Chytridiomycota incertae sedis</taxon>
        <taxon>Chytridiomycetes</taxon>
        <taxon>Rhizophlyctidales</taxon>
        <taxon>Rhizophlyctidaceae</taxon>
        <taxon>Rhizophlyctis</taxon>
    </lineage>
</organism>
<sequence length="504" mass="54974">MTLQPGPPRPPLAAALRESLLSILVLISTVTAYVIVYFNLAYRNWDTTSDIKPSAIISTIGAFAGICGTAHAAATLYGQHAFWFRRGGCTHKEYTWLYSHSPIGRLRYALASARTVALAVGSTTALGAGIAGQRIIQQSVGVGTYESVAEVEAPFGNPINSNVQLLSSLKTGLWESERSGTTGDPIWLRMRSTLQQTLANGPVGPINDHSLGPTETLVLGVPIPDNLTIVEASTSAIKINTTCALPEPFEVTCEQDISGACFMKSLLYDNLEWSTAVPMQISNTWFFGSWHVWNDTTRPLVGYYYIVHPRQAEMNSNYTGCEDCQTVNCIGTINIVDVTISSTPGNKSYTSKSPHSPSSGTNHDLLILLNNTLTDFTSTIDSTIRLLTTSSAFLAHPTEFPDPFSNFGDNQPPLPIFTTRFQTFLTSIVSSILHTDRQNIPIKAFSTFTKYQVERPLYLLGLALSAVSLVTIVGLKFLQGLHSRGVVGHPLLHAVWFRERLEEG</sequence>
<dbReference type="AlphaFoldDB" id="A0AAD5WZV6"/>
<name>A0AAD5WZV6_9FUNG</name>
<dbReference type="EMBL" id="JADGJD010002272">
    <property type="protein sequence ID" value="KAJ3033549.1"/>
    <property type="molecule type" value="Genomic_DNA"/>
</dbReference>
<accession>A0AAD5WZV6</accession>